<sequence length="298" mass="34216">MGWTDMGNASGSLDTADLDGTLVPPWYYEAPPRLTDMFLATFIWGFTIAIAAFSCTKAVRQTYRSWTRSHRLNAYIVMIWLEWTSCVATTATSWLFLENFINPSVWYFTGMLCMWTIQVQCLTQIMTNRIALIMYNPDRAIKLKWAVGIAIGIINITVFCIWVPARLQISPAYIRANQIWDRAEKCIFLIIDGFLNGYFMYLIRTKLIANGLDKYKLVYRFNLVMVVFSLSLDVMVIGLMSLPDDDVCLSHQTPHRDEHSRALGEGTQNVDPSPQLSCRPQSLLRQQPSRRRLSPHHV</sequence>
<accession>A0AAN6Y977</accession>
<feature type="transmembrane region" description="Helical" evidence="2">
    <location>
        <begin position="75"/>
        <end position="97"/>
    </location>
</feature>
<feature type="transmembrane region" description="Helical" evidence="2">
    <location>
        <begin position="37"/>
        <end position="55"/>
    </location>
</feature>
<dbReference type="PANTHER" id="PTHR35179">
    <property type="entry name" value="PROTEIN CBG02620"/>
    <property type="match status" value="1"/>
</dbReference>
<proteinExistence type="predicted"/>
<dbReference type="Proteomes" id="UP001301769">
    <property type="component" value="Unassembled WGS sequence"/>
</dbReference>
<evidence type="ECO:0000313" key="4">
    <source>
        <dbReference type="Proteomes" id="UP001301769"/>
    </source>
</evidence>
<keyword evidence="4" id="KW-1185">Reference proteome</keyword>
<dbReference type="EMBL" id="MU858105">
    <property type="protein sequence ID" value="KAK4213665.1"/>
    <property type="molecule type" value="Genomic_DNA"/>
</dbReference>
<dbReference type="PANTHER" id="PTHR35179:SF1">
    <property type="entry name" value="INTEGRAL MEMBRANE PROTEIN"/>
    <property type="match status" value="1"/>
</dbReference>
<organism evidence="3 4">
    <name type="scientific">Rhypophila decipiens</name>
    <dbReference type="NCBI Taxonomy" id="261697"/>
    <lineage>
        <taxon>Eukaryota</taxon>
        <taxon>Fungi</taxon>
        <taxon>Dikarya</taxon>
        <taxon>Ascomycota</taxon>
        <taxon>Pezizomycotina</taxon>
        <taxon>Sordariomycetes</taxon>
        <taxon>Sordariomycetidae</taxon>
        <taxon>Sordariales</taxon>
        <taxon>Naviculisporaceae</taxon>
        <taxon>Rhypophila</taxon>
    </lineage>
</organism>
<evidence type="ECO:0000256" key="1">
    <source>
        <dbReference type="SAM" id="MobiDB-lite"/>
    </source>
</evidence>
<evidence type="ECO:0000313" key="3">
    <source>
        <dbReference type="EMBL" id="KAK4213665.1"/>
    </source>
</evidence>
<reference evidence="3" key="2">
    <citation type="submission" date="2023-05" db="EMBL/GenBank/DDBJ databases">
        <authorList>
            <consortium name="Lawrence Berkeley National Laboratory"/>
            <person name="Steindorff A."/>
            <person name="Hensen N."/>
            <person name="Bonometti L."/>
            <person name="Westerberg I."/>
            <person name="Brannstrom I.O."/>
            <person name="Guillou S."/>
            <person name="Cros-Aarteil S."/>
            <person name="Calhoun S."/>
            <person name="Haridas S."/>
            <person name="Kuo A."/>
            <person name="Mondo S."/>
            <person name="Pangilinan J."/>
            <person name="Riley R."/>
            <person name="Labutti K."/>
            <person name="Andreopoulos B."/>
            <person name="Lipzen A."/>
            <person name="Chen C."/>
            <person name="Yanf M."/>
            <person name="Daum C."/>
            <person name="Ng V."/>
            <person name="Clum A."/>
            <person name="Ohm R."/>
            <person name="Martin F."/>
            <person name="Silar P."/>
            <person name="Natvig D."/>
            <person name="Lalanne C."/>
            <person name="Gautier V."/>
            <person name="Ament-Velasquez S.L."/>
            <person name="Kruys A."/>
            <person name="Hutchinson M.I."/>
            <person name="Powell A.J."/>
            <person name="Barry K."/>
            <person name="Miller A.N."/>
            <person name="Grigoriev I.V."/>
            <person name="Debuchy R."/>
            <person name="Gladieux P."/>
            <person name="Thoren M.H."/>
            <person name="Johannesson H."/>
        </authorList>
    </citation>
    <scope>NUCLEOTIDE SEQUENCE</scope>
    <source>
        <strain evidence="3">PSN293</strain>
    </source>
</reference>
<gene>
    <name evidence="3" type="ORF">QBC37DRAFT_463566</name>
</gene>
<feature type="transmembrane region" description="Helical" evidence="2">
    <location>
        <begin position="223"/>
        <end position="242"/>
    </location>
</feature>
<reference evidence="3" key="1">
    <citation type="journal article" date="2023" name="Mol. Phylogenet. Evol.">
        <title>Genome-scale phylogeny and comparative genomics of the fungal order Sordariales.</title>
        <authorList>
            <person name="Hensen N."/>
            <person name="Bonometti L."/>
            <person name="Westerberg I."/>
            <person name="Brannstrom I.O."/>
            <person name="Guillou S."/>
            <person name="Cros-Aarteil S."/>
            <person name="Calhoun S."/>
            <person name="Haridas S."/>
            <person name="Kuo A."/>
            <person name="Mondo S."/>
            <person name="Pangilinan J."/>
            <person name="Riley R."/>
            <person name="LaButti K."/>
            <person name="Andreopoulos B."/>
            <person name="Lipzen A."/>
            <person name="Chen C."/>
            <person name="Yan M."/>
            <person name="Daum C."/>
            <person name="Ng V."/>
            <person name="Clum A."/>
            <person name="Steindorff A."/>
            <person name="Ohm R.A."/>
            <person name="Martin F."/>
            <person name="Silar P."/>
            <person name="Natvig D.O."/>
            <person name="Lalanne C."/>
            <person name="Gautier V."/>
            <person name="Ament-Velasquez S.L."/>
            <person name="Kruys A."/>
            <person name="Hutchinson M.I."/>
            <person name="Powell A.J."/>
            <person name="Barry K."/>
            <person name="Miller A.N."/>
            <person name="Grigoriev I.V."/>
            <person name="Debuchy R."/>
            <person name="Gladieux P."/>
            <person name="Hiltunen Thoren M."/>
            <person name="Johannesson H."/>
        </authorList>
    </citation>
    <scope>NUCLEOTIDE SEQUENCE</scope>
    <source>
        <strain evidence="3">PSN293</strain>
    </source>
</reference>
<keyword evidence="2" id="KW-0812">Transmembrane</keyword>
<feature type="region of interest" description="Disordered" evidence="1">
    <location>
        <begin position="258"/>
        <end position="298"/>
    </location>
</feature>
<dbReference type="AlphaFoldDB" id="A0AAN6Y977"/>
<keyword evidence="2" id="KW-1133">Transmembrane helix</keyword>
<feature type="transmembrane region" description="Helical" evidence="2">
    <location>
        <begin position="103"/>
        <end position="122"/>
    </location>
</feature>
<protein>
    <submittedName>
        <fullName evidence="3">Uncharacterized protein</fullName>
    </submittedName>
</protein>
<name>A0AAN6Y977_9PEZI</name>
<feature type="transmembrane region" description="Helical" evidence="2">
    <location>
        <begin position="185"/>
        <end position="203"/>
    </location>
</feature>
<feature type="compositionally biased region" description="Basic residues" evidence="1">
    <location>
        <begin position="288"/>
        <end position="298"/>
    </location>
</feature>
<feature type="transmembrane region" description="Helical" evidence="2">
    <location>
        <begin position="143"/>
        <end position="165"/>
    </location>
</feature>
<keyword evidence="2" id="KW-0472">Membrane</keyword>
<comment type="caution">
    <text evidence="3">The sequence shown here is derived from an EMBL/GenBank/DDBJ whole genome shotgun (WGS) entry which is preliminary data.</text>
</comment>
<feature type="compositionally biased region" description="Polar residues" evidence="1">
    <location>
        <begin position="266"/>
        <end position="278"/>
    </location>
</feature>
<evidence type="ECO:0000256" key="2">
    <source>
        <dbReference type="SAM" id="Phobius"/>
    </source>
</evidence>